<dbReference type="Proteomes" id="UP000460715">
    <property type="component" value="Unassembled WGS sequence"/>
</dbReference>
<dbReference type="EMBL" id="SNVJ01000004">
    <property type="protein sequence ID" value="MXP63079.1"/>
    <property type="molecule type" value="Genomic_DNA"/>
</dbReference>
<dbReference type="NCBIfam" id="NF001901">
    <property type="entry name" value="PRK00654.1-5"/>
    <property type="match status" value="1"/>
</dbReference>
<dbReference type="Pfam" id="PF00534">
    <property type="entry name" value="Glycos_transf_1"/>
    <property type="match status" value="1"/>
</dbReference>
<dbReference type="NCBIfam" id="NF001899">
    <property type="entry name" value="PRK00654.1-2"/>
    <property type="match status" value="1"/>
</dbReference>
<feature type="binding site" evidence="8">
    <location>
        <position position="61"/>
    </location>
    <ligand>
        <name>ADP-alpha-D-glucose</name>
        <dbReference type="ChEBI" id="CHEBI:57498"/>
    </ligand>
</feature>
<evidence type="ECO:0000256" key="1">
    <source>
        <dbReference type="ARBA" id="ARBA00001478"/>
    </source>
</evidence>
<evidence type="ECO:0000256" key="6">
    <source>
        <dbReference type="ARBA" id="ARBA00022679"/>
    </source>
</evidence>
<sequence length="542" mass="58381">MWVRASLRVFASGLGNRAIWARVEGLAAIPALPCLRPPSLSEKRTSMRVLFVTSEFAGLAKAGGLGDVSAALPRALIRQGVDVRVVMPAYPDVLARTSGVEVVGELPGRAEIPSCSIGRVRLEDGLVLYLLIAPSLYDRPGNPYCGPGGEEWPDQDLRFGRLSLAAADIARGIGGLNWAPDLLHVNDWPGSLAPAYLHWDGAPVPSLLTAHNVAHQGVFPASRRAALGIPESAFAMEGVEFYGNIAFLKAGLFYASHACAVSQTYAREITTPAFGGGLHGLLAGLAGQGRLSGIVNGIDESWDPARDPYLPYHFQAEDLHGKRMLAELVRTSLCLEHSEGPLFAIVSRLVHQKGLDLVAEAAPEIVRRGGQIAILGMGQPSVEHLLHRVSRAHRDQIGLLVGFNEPMAHRIVAGSDFLLMPSRFEPCGLTQLQAQHCGTLPIAHATGGLVDTIEDGGTGLLFEEANVEGLLGACHRAFEVFSHPAELLRMRRRAMARTFSWSRSAEQYRELYSLLLDGSAPSSQPHPRPKRLVRRSGLDRAA</sequence>
<evidence type="ECO:0000256" key="5">
    <source>
        <dbReference type="ARBA" id="ARBA00022676"/>
    </source>
</evidence>
<evidence type="ECO:0000313" key="12">
    <source>
        <dbReference type="EMBL" id="MXP63079.1"/>
    </source>
</evidence>
<organism evidence="12 13">
    <name type="scientific">Teichococcus coralli</name>
    <dbReference type="NCBI Taxonomy" id="2545983"/>
    <lineage>
        <taxon>Bacteria</taxon>
        <taxon>Pseudomonadati</taxon>
        <taxon>Pseudomonadota</taxon>
        <taxon>Alphaproteobacteria</taxon>
        <taxon>Acetobacterales</taxon>
        <taxon>Roseomonadaceae</taxon>
        <taxon>Roseomonas</taxon>
    </lineage>
</organism>
<dbReference type="EC" id="2.4.1.21" evidence="8"/>
<comment type="catalytic activity">
    <reaction evidence="1 8">
        <text>[(1-&gt;4)-alpha-D-glucosyl](n) + ADP-alpha-D-glucose = [(1-&gt;4)-alpha-D-glucosyl](n+1) + ADP + H(+)</text>
        <dbReference type="Rhea" id="RHEA:18189"/>
        <dbReference type="Rhea" id="RHEA-COMP:9584"/>
        <dbReference type="Rhea" id="RHEA-COMP:9587"/>
        <dbReference type="ChEBI" id="CHEBI:15378"/>
        <dbReference type="ChEBI" id="CHEBI:15444"/>
        <dbReference type="ChEBI" id="CHEBI:57498"/>
        <dbReference type="ChEBI" id="CHEBI:456216"/>
        <dbReference type="EC" id="2.4.1.21"/>
    </reaction>
</comment>
<evidence type="ECO:0000256" key="2">
    <source>
        <dbReference type="ARBA" id="ARBA00002764"/>
    </source>
</evidence>
<evidence type="ECO:0000259" key="10">
    <source>
        <dbReference type="Pfam" id="PF00534"/>
    </source>
</evidence>
<proteinExistence type="inferred from homology"/>
<protein>
    <recommendedName>
        <fullName evidence="8">Glycogen synthase</fullName>
        <ecNumber evidence="8">2.4.1.21</ecNumber>
    </recommendedName>
    <alternativeName>
        <fullName evidence="8">Starch [bacterial glycogen] synthase</fullName>
    </alternativeName>
</protein>
<dbReference type="RefSeq" id="WP_160936242.1">
    <property type="nucleotide sequence ID" value="NZ_SNVJ01000004.1"/>
</dbReference>
<reference evidence="12 13" key="1">
    <citation type="submission" date="2019-03" db="EMBL/GenBank/DDBJ databases">
        <title>Roseomonas sp. a novel Roseomonas species isolated from Sea whip Gorgonian.</title>
        <authorList>
            <person name="Li F."/>
            <person name="Pan X."/>
            <person name="Huang S."/>
            <person name="Li Z."/>
            <person name="Meng B."/>
        </authorList>
    </citation>
    <scope>NUCLEOTIDE SEQUENCE [LARGE SCALE GENOMIC DNA]</scope>
    <source>
        <strain evidence="12 13">M0104</strain>
    </source>
</reference>
<dbReference type="Gene3D" id="3.40.50.2000">
    <property type="entry name" value="Glycogen Phosphorylase B"/>
    <property type="match status" value="2"/>
</dbReference>
<evidence type="ECO:0000256" key="7">
    <source>
        <dbReference type="ARBA" id="ARBA00023056"/>
    </source>
</evidence>
<dbReference type="SUPFAM" id="SSF53756">
    <property type="entry name" value="UDP-Glycosyltransferase/glycogen phosphorylase"/>
    <property type="match status" value="1"/>
</dbReference>
<dbReference type="GO" id="GO:0005978">
    <property type="term" value="P:glycogen biosynthetic process"/>
    <property type="evidence" value="ECO:0007669"/>
    <property type="project" value="UniProtKB-UniRule"/>
</dbReference>
<dbReference type="UniPathway" id="UPA00164"/>
<accession>A0A845BI14</accession>
<gene>
    <name evidence="8 12" type="primary">glgA</name>
    <name evidence="12" type="ORF">E0493_06890</name>
</gene>
<dbReference type="InterPro" id="IPR013534">
    <property type="entry name" value="Starch_synth_cat_dom"/>
</dbReference>
<dbReference type="GO" id="GO:0009011">
    <property type="term" value="F:alpha-1,4-glucan glucosyltransferase (ADP-glucose donor) activity"/>
    <property type="evidence" value="ECO:0007669"/>
    <property type="project" value="UniProtKB-UniRule"/>
</dbReference>
<dbReference type="OrthoDB" id="9808590at2"/>
<comment type="pathway">
    <text evidence="3 8">Glycan biosynthesis; glycogen biosynthesis.</text>
</comment>
<dbReference type="InterPro" id="IPR011835">
    <property type="entry name" value="GS/SS"/>
</dbReference>
<dbReference type="NCBIfam" id="TIGR02095">
    <property type="entry name" value="glgA"/>
    <property type="match status" value="1"/>
</dbReference>
<dbReference type="GO" id="GO:0004373">
    <property type="term" value="F:alpha-1,4-glucan glucosyltransferase (UDP-glucose donor) activity"/>
    <property type="evidence" value="ECO:0007669"/>
    <property type="project" value="InterPro"/>
</dbReference>
<keyword evidence="7 8" id="KW-0320">Glycogen biosynthesis</keyword>
<dbReference type="Pfam" id="PF08323">
    <property type="entry name" value="Glyco_transf_5"/>
    <property type="match status" value="1"/>
</dbReference>
<feature type="domain" description="Glycosyl transferase family 1" evidence="10">
    <location>
        <begin position="339"/>
        <end position="471"/>
    </location>
</feature>
<dbReference type="PANTHER" id="PTHR45825">
    <property type="entry name" value="GRANULE-BOUND STARCH SYNTHASE 1, CHLOROPLASTIC/AMYLOPLASTIC"/>
    <property type="match status" value="1"/>
</dbReference>
<feature type="domain" description="Starch synthase catalytic" evidence="11">
    <location>
        <begin position="48"/>
        <end position="283"/>
    </location>
</feature>
<dbReference type="AlphaFoldDB" id="A0A845BI14"/>
<evidence type="ECO:0000256" key="8">
    <source>
        <dbReference type="HAMAP-Rule" id="MF_00484"/>
    </source>
</evidence>
<dbReference type="CDD" id="cd03791">
    <property type="entry name" value="GT5_Glycogen_synthase_DULL1-like"/>
    <property type="match status" value="1"/>
</dbReference>
<evidence type="ECO:0000256" key="3">
    <source>
        <dbReference type="ARBA" id="ARBA00004964"/>
    </source>
</evidence>
<feature type="region of interest" description="Disordered" evidence="9">
    <location>
        <begin position="519"/>
        <end position="542"/>
    </location>
</feature>
<evidence type="ECO:0000256" key="9">
    <source>
        <dbReference type="SAM" id="MobiDB-lite"/>
    </source>
</evidence>
<evidence type="ECO:0000313" key="13">
    <source>
        <dbReference type="Proteomes" id="UP000460715"/>
    </source>
</evidence>
<dbReference type="PANTHER" id="PTHR45825:SF8">
    <property type="entry name" value="GLYCOGEN SYNTHASE"/>
    <property type="match status" value="1"/>
</dbReference>
<comment type="similarity">
    <text evidence="4 8">Belongs to the glycosyltransferase 1 family. Bacterial/plant glycogen synthase subfamily.</text>
</comment>
<keyword evidence="13" id="KW-1185">Reference proteome</keyword>
<comment type="caution">
    <text evidence="12">The sequence shown here is derived from an EMBL/GenBank/DDBJ whole genome shotgun (WGS) entry which is preliminary data.</text>
</comment>
<name>A0A845BI14_9PROT</name>
<comment type="function">
    <text evidence="2 8">Synthesizes alpha-1,4-glucan chains using ADP-glucose.</text>
</comment>
<evidence type="ECO:0000259" key="11">
    <source>
        <dbReference type="Pfam" id="PF08323"/>
    </source>
</evidence>
<keyword evidence="6 8" id="KW-0808">Transferase</keyword>
<evidence type="ECO:0000256" key="4">
    <source>
        <dbReference type="ARBA" id="ARBA00010281"/>
    </source>
</evidence>
<dbReference type="HAMAP" id="MF_00484">
    <property type="entry name" value="Glycogen_synth"/>
    <property type="match status" value="1"/>
</dbReference>
<keyword evidence="5 8" id="KW-0328">Glycosyltransferase</keyword>
<dbReference type="InterPro" id="IPR001296">
    <property type="entry name" value="Glyco_trans_1"/>
</dbReference>